<proteinExistence type="predicted"/>
<dbReference type="EMBL" id="JBEDNQ010000012">
    <property type="protein sequence ID" value="MEQ3553951.1"/>
    <property type="molecule type" value="Genomic_DNA"/>
</dbReference>
<protein>
    <submittedName>
        <fullName evidence="2">Plasmid stabilization protein</fullName>
    </submittedName>
</protein>
<dbReference type="InterPro" id="IPR013321">
    <property type="entry name" value="Arc_rbn_hlx_hlx"/>
</dbReference>
<gene>
    <name evidence="2" type="ORF">WIS52_26050</name>
</gene>
<evidence type="ECO:0000313" key="3">
    <source>
        <dbReference type="Proteomes" id="UP001494902"/>
    </source>
</evidence>
<accession>A0ABV1KHM0</accession>
<dbReference type="SUPFAM" id="SSF47598">
    <property type="entry name" value="Ribbon-helix-helix"/>
    <property type="match status" value="1"/>
</dbReference>
<sequence>MAAISVRDLDEQVATLLKVRAARHGRSMEAEVRAILTEAVTPRAAENLNLAQAIRERFAAVDEIDLPIPDRAELPRPADLPDQQ</sequence>
<organism evidence="2 3">
    <name type="scientific">Pseudonocardia nematodicida</name>
    <dbReference type="NCBI Taxonomy" id="1206997"/>
    <lineage>
        <taxon>Bacteria</taxon>
        <taxon>Bacillati</taxon>
        <taxon>Actinomycetota</taxon>
        <taxon>Actinomycetes</taxon>
        <taxon>Pseudonocardiales</taxon>
        <taxon>Pseudonocardiaceae</taxon>
        <taxon>Pseudonocardia</taxon>
    </lineage>
</organism>
<evidence type="ECO:0000313" key="2">
    <source>
        <dbReference type="EMBL" id="MEQ3553951.1"/>
    </source>
</evidence>
<dbReference type="RefSeq" id="WP_349301021.1">
    <property type="nucleotide sequence ID" value="NZ_JBEDNQ010000012.1"/>
</dbReference>
<dbReference type="Pfam" id="PF22513">
    <property type="entry name" value="FitA-like_RHH"/>
    <property type="match status" value="1"/>
</dbReference>
<reference evidence="2 3" key="1">
    <citation type="submission" date="2024-03" db="EMBL/GenBank/DDBJ databases">
        <title>Draft genome sequence of Pseudonocardia nematodicida JCM 31783.</title>
        <authorList>
            <person name="Butdee W."/>
            <person name="Duangmal K."/>
        </authorList>
    </citation>
    <scope>NUCLEOTIDE SEQUENCE [LARGE SCALE GENOMIC DNA]</scope>
    <source>
        <strain evidence="2 3">JCM 31783</strain>
    </source>
</reference>
<dbReference type="Proteomes" id="UP001494902">
    <property type="component" value="Unassembled WGS sequence"/>
</dbReference>
<feature type="domain" description="Antitoxin FitA-like ribbon-helix-helix" evidence="1">
    <location>
        <begin position="2"/>
        <end position="40"/>
    </location>
</feature>
<dbReference type="InterPro" id="IPR053853">
    <property type="entry name" value="FitA-like_RHH"/>
</dbReference>
<evidence type="ECO:0000259" key="1">
    <source>
        <dbReference type="Pfam" id="PF22513"/>
    </source>
</evidence>
<dbReference type="InterPro" id="IPR010985">
    <property type="entry name" value="Ribbon_hlx_hlx"/>
</dbReference>
<name>A0ABV1KHM0_9PSEU</name>
<comment type="caution">
    <text evidence="2">The sequence shown here is derived from an EMBL/GenBank/DDBJ whole genome shotgun (WGS) entry which is preliminary data.</text>
</comment>
<dbReference type="Gene3D" id="1.10.1220.10">
    <property type="entry name" value="Met repressor-like"/>
    <property type="match status" value="1"/>
</dbReference>
<keyword evidence="3" id="KW-1185">Reference proteome</keyword>